<dbReference type="Gene3D" id="2.60.40.3120">
    <property type="match status" value="1"/>
</dbReference>
<dbReference type="CDD" id="cd06234">
    <property type="entry name" value="M14_PaCCP-like"/>
    <property type="match status" value="1"/>
</dbReference>
<dbReference type="Pfam" id="PF00246">
    <property type="entry name" value="Peptidase_M14"/>
    <property type="match status" value="1"/>
</dbReference>
<dbReference type="GO" id="GO:0004181">
    <property type="term" value="F:metallocarboxypeptidase activity"/>
    <property type="evidence" value="ECO:0007669"/>
    <property type="project" value="InterPro"/>
</dbReference>
<dbReference type="PANTHER" id="PTHR12756">
    <property type="entry name" value="CYTOSOLIC CARBOXYPEPTIDASE"/>
    <property type="match status" value="1"/>
</dbReference>
<feature type="domain" description="Peptidase M14" evidence="3">
    <location>
        <begin position="131"/>
        <end position="403"/>
    </location>
</feature>
<organism evidence="4 5">
    <name type="scientific">Marinibactrum halimedae</name>
    <dbReference type="NCBI Taxonomy" id="1444977"/>
    <lineage>
        <taxon>Bacteria</taxon>
        <taxon>Pseudomonadati</taxon>
        <taxon>Pseudomonadota</taxon>
        <taxon>Gammaproteobacteria</taxon>
        <taxon>Cellvibrionales</taxon>
        <taxon>Cellvibrionaceae</taxon>
        <taxon>Marinibactrum</taxon>
    </lineage>
</organism>
<dbReference type="Gene3D" id="3.40.630.10">
    <property type="entry name" value="Zn peptidases"/>
    <property type="match status" value="1"/>
</dbReference>
<keyword evidence="5" id="KW-1185">Reference proteome</keyword>
<evidence type="ECO:0000256" key="2">
    <source>
        <dbReference type="PROSITE-ProRule" id="PRU01379"/>
    </source>
</evidence>
<dbReference type="Pfam" id="PF18027">
    <property type="entry name" value="Pepdidase_M14_N"/>
    <property type="match status" value="1"/>
</dbReference>
<comment type="similarity">
    <text evidence="2">Belongs to the peptidase M14 family.</text>
</comment>
<dbReference type="PANTHER" id="PTHR12756:SF11">
    <property type="entry name" value="CYTOSOLIC CARBOXYPEPTIDASE 1"/>
    <property type="match status" value="1"/>
</dbReference>
<evidence type="ECO:0000256" key="1">
    <source>
        <dbReference type="ARBA" id="ARBA00001947"/>
    </source>
</evidence>
<dbReference type="SUPFAM" id="SSF53187">
    <property type="entry name" value="Zn-dependent exopeptidases"/>
    <property type="match status" value="1"/>
</dbReference>
<comment type="cofactor">
    <cofactor evidence="1">
        <name>Zn(2+)</name>
        <dbReference type="ChEBI" id="CHEBI:29105"/>
    </cofactor>
</comment>
<accession>A0AA37T927</accession>
<sequence length="406" mass="46320">MLFDEEHEKLARSKGEGKCMALRISSMFDGGNIHCVQCSEKGDIQLEIEKDHNSEFLQWFYFRLTGAAGLPCHIQIGNAGAAAYPKGFHEYCVVASYDRRHWFRIGTEFDGQTLSFQYTPNNDALYFAYFVPYSLERHADLIAQYSSVENVQYEMIGQTVDGRDLDLLKIASPQQDHTSATLLDKLSFWVIGRQHPGETMAEWWMEGFLQRLLDVNDPVSRALLRHVDVYVVPNMNPDGSYRGHLRTNAAGRNLNREWLSPSETHSPEVFYTLKKMRATNVNFCLDVHGDEALPYNFIAGPEGIPSWSDQRQADLDFYKNALMMASPDFQTQFGYPVPAPGKANPTICTNFIAEEFKCLAMTLEMPFKDTVETPMRECGWSPERSQRLGAANVDAMYRFCLRLMEC</sequence>
<name>A0AA37T927_9GAMM</name>
<evidence type="ECO:0000313" key="5">
    <source>
        <dbReference type="Proteomes" id="UP001156870"/>
    </source>
</evidence>
<gene>
    <name evidence="4" type="ORF">GCM10007877_35230</name>
</gene>
<dbReference type="GO" id="GO:0006508">
    <property type="term" value="P:proteolysis"/>
    <property type="evidence" value="ECO:0007669"/>
    <property type="project" value="InterPro"/>
</dbReference>
<evidence type="ECO:0000259" key="3">
    <source>
        <dbReference type="PROSITE" id="PS52035"/>
    </source>
</evidence>
<dbReference type="InterPro" id="IPR050821">
    <property type="entry name" value="Cytosolic_carboxypeptidase"/>
</dbReference>
<proteinExistence type="inferred from homology"/>
<protein>
    <recommendedName>
        <fullName evidence="3">Peptidase M14 domain-containing protein</fullName>
    </recommendedName>
</protein>
<dbReference type="EMBL" id="BSPD01000090">
    <property type="protein sequence ID" value="GLS27804.1"/>
    <property type="molecule type" value="Genomic_DNA"/>
</dbReference>
<dbReference type="Proteomes" id="UP001156870">
    <property type="component" value="Unassembled WGS sequence"/>
</dbReference>
<dbReference type="AlphaFoldDB" id="A0AA37T927"/>
<dbReference type="PROSITE" id="PS52035">
    <property type="entry name" value="PEPTIDASE_M14"/>
    <property type="match status" value="1"/>
</dbReference>
<evidence type="ECO:0000313" key="4">
    <source>
        <dbReference type="EMBL" id="GLS27804.1"/>
    </source>
</evidence>
<dbReference type="GO" id="GO:0008270">
    <property type="term" value="F:zinc ion binding"/>
    <property type="evidence" value="ECO:0007669"/>
    <property type="project" value="InterPro"/>
</dbReference>
<feature type="active site" description="Proton donor/acceptor" evidence="2">
    <location>
        <position position="364"/>
    </location>
</feature>
<comment type="caution">
    <text evidence="4">The sequence shown here is derived from an EMBL/GenBank/DDBJ whole genome shotgun (WGS) entry which is preliminary data.</text>
</comment>
<dbReference type="InterPro" id="IPR040626">
    <property type="entry name" value="Pepdidase_M14_N"/>
</dbReference>
<dbReference type="InterPro" id="IPR000834">
    <property type="entry name" value="Peptidase_M14"/>
</dbReference>
<reference evidence="4 5" key="1">
    <citation type="journal article" date="2014" name="Int. J. Syst. Evol. Microbiol.">
        <title>Complete genome sequence of Corynebacterium casei LMG S-19264T (=DSM 44701T), isolated from a smear-ripened cheese.</title>
        <authorList>
            <consortium name="US DOE Joint Genome Institute (JGI-PGF)"/>
            <person name="Walter F."/>
            <person name="Albersmeier A."/>
            <person name="Kalinowski J."/>
            <person name="Ruckert C."/>
        </authorList>
    </citation>
    <scope>NUCLEOTIDE SEQUENCE [LARGE SCALE GENOMIC DNA]</scope>
    <source>
        <strain evidence="4 5">NBRC 110095</strain>
    </source>
</reference>